<comment type="cofactor">
    <cofactor evidence="1">
        <name>FAD</name>
        <dbReference type="ChEBI" id="CHEBI:57692"/>
    </cofactor>
</comment>
<dbReference type="Pfam" id="PF01565">
    <property type="entry name" value="FAD_binding_4"/>
    <property type="match status" value="1"/>
</dbReference>
<dbReference type="InterPro" id="IPR016171">
    <property type="entry name" value="Vanillyl_alc_oxidase_C-sub2"/>
</dbReference>
<sequence length="479" mass="51801">MNRDLDWIEELKAMVGPEFVLTDPMALLPYACDGYTLSQETPRAVVLPQETEQVANIVRILRRESIPFLARGAGTSLSGGATPVNGAVILHLSRMNRIWEIDPENRVVVVDPGVVNAVISRVLESHGHFYAPDPSSQQACTIGGNFAENSGGPHCLKYGVTLNHIVMAEVVTVEGDVMRLGNLAGEPEGIDWLGLIIGSEGTLVIATKLWLRMTPKPAASQTVLALFDDVAEASQAVSDIVAAGVIPAALEMMDRLAIYAVERGPYPVGYPEDVDAVLLIEVDGERHEVEETARRVEAVLQAHKVRAVRLAESEAERNRWWANRKTAFGAMGLISPQYYVQDGVIPRSRLPEALARIDTIARRYNIRIANVFHAGDGNLHPLLLYDGKDAAMVERVRKAGSEILAVCVELGGSITGEHGVGIEKRDDMIKQFGPGELAAQEAVKYAWDPVGLLNPGKLLPTAAVCHEAIPTPSTETGGN</sequence>
<dbReference type="PANTHER" id="PTHR42934:SF1">
    <property type="entry name" value="GLYCOLATE OXIDASE SUBUNIT GLCD"/>
    <property type="match status" value="1"/>
</dbReference>
<evidence type="ECO:0000256" key="4">
    <source>
        <dbReference type="ARBA" id="ARBA00023002"/>
    </source>
</evidence>
<accession>A0A1W1WL05</accession>
<dbReference type="InterPro" id="IPR036318">
    <property type="entry name" value="FAD-bd_PCMH-like_sf"/>
</dbReference>
<dbReference type="InterPro" id="IPR016164">
    <property type="entry name" value="FAD-linked_Oxase-like_C"/>
</dbReference>
<reference evidence="7" key="1">
    <citation type="submission" date="2017-04" db="EMBL/GenBank/DDBJ databases">
        <authorList>
            <person name="Varghese N."/>
            <person name="Submissions S."/>
        </authorList>
    </citation>
    <scope>NUCLEOTIDE SEQUENCE [LARGE SCALE GENOMIC DNA]</scope>
    <source>
        <strain evidence="7">DSM 9293</strain>
    </source>
</reference>
<protein>
    <submittedName>
        <fullName evidence="6">Glycolate oxidase</fullName>
    </submittedName>
</protein>
<dbReference type="GO" id="GO:0071949">
    <property type="term" value="F:FAD binding"/>
    <property type="evidence" value="ECO:0007669"/>
    <property type="project" value="InterPro"/>
</dbReference>
<evidence type="ECO:0000256" key="2">
    <source>
        <dbReference type="ARBA" id="ARBA00022630"/>
    </source>
</evidence>
<dbReference type="InterPro" id="IPR004113">
    <property type="entry name" value="FAD-bd_oxidored_4_C"/>
</dbReference>
<dbReference type="InterPro" id="IPR016167">
    <property type="entry name" value="FAD-bd_PCMH_sub1"/>
</dbReference>
<dbReference type="Gene3D" id="3.30.43.10">
    <property type="entry name" value="Uridine Diphospho-n-acetylenolpyruvylglucosamine Reductase, domain 2"/>
    <property type="match status" value="1"/>
</dbReference>
<dbReference type="InterPro" id="IPR006094">
    <property type="entry name" value="Oxid_FAD_bind_N"/>
</dbReference>
<dbReference type="OrthoDB" id="9767256at2"/>
<evidence type="ECO:0000313" key="6">
    <source>
        <dbReference type="EMBL" id="SMC06700.1"/>
    </source>
</evidence>
<dbReference type="Proteomes" id="UP000192660">
    <property type="component" value="Unassembled WGS sequence"/>
</dbReference>
<keyword evidence="3" id="KW-0274">FAD</keyword>
<dbReference type="Gene3D" id="3.30.465.10">
    <property type="match status" value="1"/>
</dbReference>
<organism evidence="6 7">
    <name type="scientific">Sulfobacillus thermosulfidooxidans (strain DSM 9293 / VKM B-1269 / AT-1)</name>
    <dbReference type="NCBI Taxonomy" id="929705"/>
    <lineage>
        <taxon>Bacteria</taxon>
        <taxon>Bacillati</taxon>
        <taxon>Bacillota</taxon>
        <taxon>Clostridia</taxon>
        <taxon>Eubacteriales</taxon>
        <taxon>Clostridiales Family XVII. Incertae Sedis</taxon>
        <taxon>Sulfobacillus</taxon>
    </lineage>
</organism>
<evidence type="ECO:0000259" key="5">
    <source>
        <dbReference type="PROSITE" id="PS51387"/>
    </source>
</evidence>
<dbReference type="InterPro" id="IPR051914">
    <property type="entry name" value="FAD-linked_OxidoTrans_Type4"/>
</dbReference>
<feature type="domain" description="FAD-binding PCMH-type" evidence="5">
    <location>
        <begin position="38"/>
        <end position="216"/>
    </location>
</feature>
<dbReference type="SUPFAM" id="SSF55103">
    <property type="entry name" value="FAD-linked oxidases, C-terminal domain"/>
    <property type="match status" value="1"/>
</dbReference>
<dbReference type="Pfam" id="PF02913">
    <property type="entry name" value="FAD-oxidase_C"/>
    <property type="match status" value="1"/>
</dbReference>
<evidence type="ECO:0000256" key="1">
    <source>
        <dbReference type="ARBA" id="ARBA00001974"/>
    </source>
</evidence>
<evidence type="ECO:0000313" key="7">
    <source>
        <dbReference type="Proteomes" id="UP000192660"/>
    </source>
</evidence>
<dbReference type="STRING" id="28034.BFX07_10550"/>
<keyword evidence="4" id="KW-0560">Oxidoreductase</keyword>
<gene>
    <name evidence="6" type="ORF">SAMN00768000_2968</name>
</gene>
<dbReference type="RefSeq" id="WP_020373004.1">
    <property type="nucleotide sequence ID" value="NZ_FWWY01000001.1"/>
</dbReference>
<dbReference type="Gene3D" id="3.30.70.2740">
    <property type="match status" value="1"/>
</dbReference>
<dbReference type="PANTHER" id="PTHR42934">
    <property type="entry name" value="GLYCOLATE OXIDASE SUBUNIT GLCD"/>
    <property type="match status" value="1"/>
</dbReference>
<name>A0A1W1WL05_SULTA</name>
<keyword evidence="2" id="KW-0285">Flavoprotein</keyword>
<dbReference type="Gene3D" id="1.10.45.10">
    <property type="entry name" value="Vanillyl-alcohol Oxidase, Chain A, domain 4"/>
    <property type="match status" value="1"/>
</dbReference>
<proteinExistence type="predicted"/>
<dbReference type="PROSITE" id="PS51387">
    <property type="entry name" value="FAD_PCMH"/>
    <property type="match status" value="1"/>
</dbReference>
<dbReference type="SUPFAM" id="SSF56176">
    <property type="entry name" value="FAD-binding/transporter-associated domain-like"/>
    <property type="match status" value="1"/>
</dbReference>
<dbReference type="Gene3D" id="3.30.70.2190">
    <property type="match status" value="1"/>
</dbReference>
<dbReference type="InterPro" id="IPR016169">
    <property type="entry name" value="FAD-bd_PCMH_sub2"/>
</dbReference>
<dbReference type="InterPro" id="IPR016166">
    <property type="entry name" value="FAD-bd_PCMH"/>
</dbReference>
<dbReference type="EMBL" id="FWWY01000001">
    <property type="protein sequence ID" value="SMC06700.1"/>
    <property type="molecule type" value="Genomic_DNA"/>
</dbReference>
<dbReference type="AlphaFoldDB" id="A0A1W1WL05"/>
<keyword evidence="7" id="KW-1185">Reference proteome</keyword>
<dbReference type="GO" id="GO:0016491">
    <property type="term" value="F:oxidoreductase activity"/>
    <property type="evidence" value="ECO:0007669"/>
    <property type="project" value="UniProtKB-KW"/>
</dbReference>
<evidence type="ECO:0000256" key="3">
    <source>
        <dbReference type="ARBA" id="ARBA00022827"/>
    </source>
</evidence>